<dbReference type="KEGG" id="nja:NSJP_3840"/>
<dbReference type="PANTHER" id="PTHR40036">
    <property type="entry name" value="MACROCIN O-METHYLTRANSFERASE"/>
    <property type="match status" value="1"/>
</dbReference>
<dbReference type="InterPro" id="IPR029063">
    <property type="entry name" value="SAM-dependent_MTases_sf"/>
</dbReference>
<dbReference type="OrthoDB" id="9802760at2"/>
<reference evidence="1 2" key="1">
    <citation type="submission" date="2017-03" db="EMBL/GenBank/DDBJ databases">
        <authorList>
            <person name="Afonso C.L."/>
            <person name="Miller P.J."/>
            <person name="Scott M.A."/>
            <person name="Spackman E."/>
            <person name="Goraichik I."/>
            <person name="Dimitrov K.M."/>
            <person name="Suarez D.L."/>
            <person name="Swayne D.E."/>
        </authorList>
    </citation>
    <scope>NUCLEOTIDE SEQUENCE [LARGE SCALE GENOMIC DNA]</scope>
    <source>
        <strain evidence="1">Genome sequencing of Nitrospira japonica strain NJ11</strain>
    </source>
</reference>
<dbReference type="AlphaFoldDB" id="A0A1W1IAD2"/>
<organism evidence="1 2">
    <name type="scientific">Nitrospira japonica</name>
    <dbReference type="NCBI Taxonomy" id="1325564"/>
    <lineage>
        <taxon>Bacteria</taxon>
        <taxon>Pseudomonadati</taxon>
        <taxon>Nitrospirota</taxon>
        <taxon>Nitrospiria</taxon>
        <taxon>Nitrospirales</taxon>
        <taxon>Nitrospiraceae</taxon>
        <taxon>Nitrospira</taxon>
    </lineage>
</organism>
<dbReference type="STRING" id="1325564.NSJP_3840"/>
<evidence type="ECO:0000313" key="2">
    <source>
        <dbReference type="Proteomes" id="UP000192042"/>
    </source>
</evidence>
<protein>
    <recommendedName>
        <fullName evidence="3">Methyltransferase</fullName>
    </recommendedName>
</protein>
<evidence type="ECO:0008006" key="3">
    <source>
        <dbReference type="Google" id="ProtNLM"/>
    </source>
</evidence>
<keyword evidence="2" id="KW-1185">Reference proteome</keyword>
<dbReference type="InterPro" id="IPR008884">
    <property type="entry name" value="TylF_MeTrfase"/>
</dbReference>
<dbReference type="RefSeq" id="WP_080888170.1">
    <property type="nucleotide sequence ID" value="NZ_LT828648.1"/>
</dbReference>
<dbReference type="Proteomes" id="UP000192042">
    <property type="component" value="Chromosome I"/>
</dbReference>
<dbReference type="Pfam" id="PF05711">
    <property type="entry name" value="TylF"/>
    <property type="match status" value="1"/>
</dbReference>
<name>A0A1W1IAD2_9BACT</name>
<sequence>MQFPTTFSAATRLVDRTLIGLYHLLKGEHWLQYTPFQACGNYVKLRNTIQARDKLVMEEPLRSKYREALTYLADKYGPGSLGDYLEFGVYNGTSLTQMHRVLEDLGLEHVRLLGFDSFEGLPVEASYDDEGHWRPGSFKSEHAFTMQVLHWEKINFQRVVLTKGFFESTLTTDLRAKQHITKASVIMIDCDMYLSAKTALEFCAPLIVDETVIVFDDWFPLADRSLGEKRAFDEFLQAHPYFQAKEFGTYPPYGKIFVLARSSALEMHNSVAACASQPAFCSEV</sequence>
<dbReference type="Gene3D" id="3.40.50.150">
    <property type="entry name" value="Vaccinia Virus protein VP39"/>
    <property type="match status" value="1"/>
</dbReference>
<dbReference type="PANTHER" id="PTHR40036:SF1">
    <property type="entry name" value="MACROCIN O-METHYLTRANSFERASE"/>
    <property type="match status" value="1"/>
</dbReference>
<evidence type="ECO:0000313" key="1">
    <source>
        <dbReference type="EMBL" id="SLM50007.1"/>
    </source>
</evidence>
<proteinExistence type="predicted"/>
<dbReference type="SUPFAM" id="SSF53335">
    <property type="entry name" value="S-adenosyl-L-methionine-dependent methyltransferases"/>
    <property type="match status" value="1"/>
</dbReference>
<dbReference type="EMBL" id="LT828648">
    <property type="protein sequence ID" value="SLM50007.1"/>
    <property type="molecule type" value="Genomic_DNA"/>
</dbReference>
<accession>A0A1W1IAD2</accession>
<gene>
    <name evidence="1" type="ORF">NSJP_3840</name>
</gene>